<proteinExistence type="predicted"/>
<keyword evidence="4" id="KW-0408">Iron</keyword>
<dbReference type="PROSITE" id="PS51918">
    <property type="entry name" value="RADICAL_SAM"/>
    <property type="match status" value="1"/>
</dbReference>
<evidence type="ECO:0000313" key="7">
    <source>
        <dbReference type="EMBL" id="EKN31228.1"/>
    </source>
</evidence>
<organism evidence="7 8">
    <name type="scientific">Parabacteroides distasonis CL09T03C24</name>
    <dbReference type="NCBI Taxonomy" id="999417"/>
    <lineage>
        <taxon>Bacteria</taxon>
        <taxon>Pseudomonadati</taxon>
        <taxon>Bacteroidota</taxon>
        <taxon>Bacteroidia</taxon>
        <taxon>Bacteroidales</taxon>
        <taxon>Tannerellaceae</taxon>
        <taxon>Parabacteroides</taxon>
    </lineage>
</organism>
<accession>A0AAD2TSB5</accession>
<protein>
    <submittedName>
        <fullName evidence="7">Radical SAM additional 4Fe4S-binding domain-containing protein</fullName>
    </submittedName>
</protein>
<evidence type="ECO:0000256" key="3">
    <source>
        <dbReference type="ARBA" id="ARBA00022723"/>
    </source>
</evidence>
<evidence type="ECO:0000313" key="8">
    <source>
        <dbReference type="Proteomes" id="UP000006262"/>
    </source>
</evidence>
<dbReference type="SUPFAM" id="SSF102114">
    <property type="entry name" value="Radical SAM enzymes"/>
    <property type="match status" value="1"/>
</dbReference>
<dbReference type="NCBIfam" id="TIGR04148">
    <property type="entry name" value="GG_samocin_CFB"/>
    <property type="match status" value="1"/>
</dbReference>
<dbReference type="RefSeq" id="WP_005863478.1">
    <property type="nucleotide sequence ID" value="NZ_JH976486.1"/>
</dbReference>
<dbReference type="InterPro" id="IPR007197">
    <property type="entry name" value="rSAM"/>
</dbReference>
<keyword evidence="3" id="KW-0479">Metal-binding</keyword>
<keyword evidence="5" id="KW-0411">Iron-sulfur</keyword>
<dbReference type="SFLD" id="SFLDG01386">
    <property type="entry name" value="main_SPASM_domain-containing"/>
    <property type="match status" value="1"/>
</dbReference>
<dbReference type="GO" id="GO:0046872">
    <property type="term" value="F:metal ion binding"/>
    <property type="evidence" value="ECO:0007669"/>
    <property type="project" value="UniProtKB-KW"/>
</dbReference>
<reference evidence="7 8" key="1">
    <citation type="submission" date="2012-02" db="EMBL/GenBank/DDBJ databases">
        <title>The Genome Sequence of Parabacteroides distasonis CL09T03C24.</title>
        <authorList>
            <consortium name="The Broad Institute Genome Sequencing Platform"/>
            <person name="Earl A."/>
            <person name="Ward D."/>
            <person name="Feldgarden M."/>
            <person name="Gevers D."/>
            <person name="Zitomersky N.L."/>
            <person name="Coyne M.J."/>
            <person name="Comstock L.E."/>
            <person name="Young S.K."/>
            <person name="Zeng Q."/>
            <person name="Gargeya S."/>
            <person name="Fitzgerald M."/>
            <person name="Haas B."/>
            <person name="Abouelleil A."/>
            <person name="Alvarado L."/>
            <person name="Arachchi H.M."/>
            <person name="Berlin A."/>
            <person name="Chapman S.B."/>
            <person name="Gearin G."/>
            <person name="Goldberg J."/>
            <person name="Griggs A."/>
            <person name="Gujja S."/>
            <person name="Hansen M."/>
            <person name="Heiman D."/>
            <person name="Howarth C."/>
            <person name="Larimer J."/>
            <person name="Lui A."/>
            <person name="MacDonald P.J.P."/>
            <person name="McCowen C."/>
            <person name="Montmayeur A."/>
            <person name="Murphy C."/>
            <person name="Neiman D."/>
            <person name="Pearson M."/>
            <person name="Priest M."/>
            <person name="Roberts A."/>
            <person name="Saif S."/>
            <person name="Shea T."/>
            <person name="Sisk P."/>
            <person name="Stolte C."/>
            <person name="Sykes S."/>
            <person name="Wortman J."/>
            <person name="Nusbaum C."/>
            <person name="Birren B."/>
        </authorList>
    </citation>
    <scope>NUCLEOTIDE SEQUENCE [LARGE SCALE GENOMIC DNA]</scope>
    <source>
        <strain evidence="7 8">CL09T03C24</strain>
    </source>
</reference>
<dbReference type="Proteomes" id="UP000006262">
    <property type="component" value="Unassembled WGS sequence"/>
</dbReference>
<evidence type="ECO:0000256" key="2">
    <source>
        <dbReference type="ARBA" id="ARBA00022691"/>
    </source>
</evidence>
<comment type="cofactor">
    <cofactor evidence="1">
        <name>[4Fe-4S] cluster</name>
        <dbReference type="ChEBI" id="CHEBI:49883"/>
    </cofactor>
</comment>
<evidence type="ECO:0000259" key="6">
    <source>
        <dbReference type="PROSITE" id="PS51918"/>
    </source>
</evidence>
<dbReference type="InterPro" id="IPR023867">
    <property type="entry name" value="Sulphatase_maturase_rSAM"/>
</dbReference>
<dbReference type="InterPro" id="IPR013785">
    <property type="entry name" value="Aldolase_TIM"/>
</dbReference>
<dbReference type="PANTHER" id="PTHR43273">
    <property type="entry name" value="ANAEROBIC SULFATASE-MATURATING ENZYME HOMOLOG ASLB-RELATED"/>
    <property type="match status" value="1"/>
</dbReference>
<dbReference type="SFLD" id="SFLDG01067">
    <property type="entry name" value="SPASM/twitch_domain_containing"/>
    <property type="match status" value="1"/>
</dbReference>
<dbReference type="InterPro" id="IPR058240">
    <property type="entry name" value="rSAM_sf"/>
</dbReference>
<dbReference type="Pfam" id="PF04055">
    <property type="entry name" value="Radical_SAM"/>
    <property type="match status" value="1"/>
</dbReference>
<dbReference type="PANTHER" id="PTHR43273:SF8">
    <property type="entry name" value="RADICAL SAM DOMAIN PROTEIN"/>
    <property type="match status" value="1"/>
</dbReference>
<evidence type="ECO:0000256" key="5">
    <source>
        <dbReference type="ARBA" id="ARBA00023014"/>
    </source>
</evidence>
<comment type="caution">
    <text evidence="7">The sequence shown here is derived from an EMBL/GenBank/DDBJ whole genome shotgun (WGS) entry which is preliminary data.</text>
</comment>
<name>A0AAD2TSB5_PARDI</name>
<feature type="domain" description="Radical SAM core" evidence="6">
    <location>
        <begin position="79"/>
        <end position="303"/>
    </location>
</feature>
<dbReference type="GO" id="GO:0016491">
    <property type="term" value="F:oxidoreductase activity"/>
    <property type="evidence" value="ECO:0007669"/>
    <property type="project" value="InterPro"/>
</dbReference>
<dbReference type="Gene3D" id="3.20.20.70">
    <property type="entry name" value="Aldolase class I"/>
    <property type="match status" value="1"/>
</dbReference>
<keyword evidence="2" id="KW-0949">S-adenosyl-L-methionine</keyword>
<dbReference type="InterPro" id="IPR026407">
    <property type="entry name" value="SAM_GG-Bacter"/>
</dbReference>
<dbReference type="AlphaFoldDB" id="A0AAD2TSB5"/>
<dbReference type="EMBL" id="AGZN01000008">
    <property type="protein sequence ID" value="EKN31228.1"/>
    <property type="molecule type" value="Genomic_DNA"/>
</dbReference>
<dbReference type="SFLD" id="SFLDG01384">
    <property type="entry name" value="thioether_bond_formation_requi"/>
    <property type="match status" value="1"/>
</dbReference>
<sequence length="480" mass="56456">MKNTIEYVTVDNNHYLFHSDISFSMFIHPELAKVCGRQSGVDPYYVRKYAYLKDKGFFGEVLPVEFATTLEKSVIENNIAQVPQVSFETTDHCNLNCRYCSLGDLYTFSKKERKNIDPQKALRLLRFLFDVKLEGSEFAIVFFGGEPLVNGRFVEMIVEEAKRLNEKKKLKLEFTITTNATLIDRYLDLLVDNQFKMLISLDGDEKGQGYRTFMKDGTNSFWQAIRNIDRLQCEYPDFFEERVDFNAVLHDRNSVQEIYEFIYNRYHKIPSIAQMNKDHVNKEKKELMEQMFVDRRVSESDFQKTNSDLLPVVHDELIQFKELNDFFANNSVNFYMTNLLDLLYDHVSLIPTKTCSPFQRKMFFNTNSQILPCEKVSYTYFIGKVEDDSVKIDMEEASRRYSAYYKNIQKICQRCYNRRICSICLLTLDNLADLGTDGFTCPNFLDKDAFGEKLGKTFSSLEKNPMEFRHIINDWMLNKR</sequence>
<gene>
    <name evidence="7" type="ORF">HMPREF1059_00916</name>
</gene>
<evidence type="ECO:0000256" key="1">
    <source>
        <dbReference type="ARBA" id="ARBA00001966"/>
    </source>
</evidence>
<dbReference type="GO" id="GO:0051536">
    <property type="term" value="F:iron-sulfur cluster binding"/>
    <property type="evidence" value="ECO:0007669"/>
    <property type="project" value="UniProtKB-KW"/>
</dbReference>
<evidence type="ECO:0000256" key="4">
    <source>
        <dbReference type="ARBA" id="ARBA00023004"/>
    </source>
</evidence>
<dbReference type="CDD" id="cd01335">
    <property type="entry name" value="Radical_SAM"/>
    <property type="match status" value="1"/>
</dbReference>
<dbReference type="SFLD" id="SFLDS00029">
    <property type="entry name" value="Radical_SAM"/>
    <property type="match status" value="1"/>
</dbReference>